<name>A0A2P2E2Z6_9LEPT</name>
<feature type="DNA-binding region" description="H-T-H motif" evidence="2">
    <location>
        <begin position="31"/>
        <end position="50"/>
    </location>
</feature>
<proteinExistence type="predicted"/>
<keyword evidence="3" id="KW-1133">Transmembrane helix</keyword>
<evidence type="ECO:0000313" key="6">
    <source>
        <dbReference type="Proteomes" id="UP000245133"/>
    </source>
</evidence>
<dbReference type="PANTHER" id="PTHR30055:SF226">
    <property type="entry name" value="HTH-TYPE TRANSCRIPTIONAL REGULATOR PKSA"/>
    <property type="match status" value="1"/>
</dbReference>
<dbReference type="Proteomes" id="UP000245133">
    <property type="component" value="Unassembled WGS sequence"/>
</dbReference>
<evidence type="ECO:0000256" key="1">
    <source>
        <dbReference type="ARBA" id="ARBA00023125"/>
    </source>
</evidence>
<organism evidence="5 6">
    <name type="scientific">Leptospira ryugenii</name>
    <dbReference type="NCBI Taxonomy" id="1917863"/>
    <lineage>
        <taxon>Bacteria</taxon>
        <taxon>Pseudomonadati</taxon>
        <taxon>Spirochaetota</taxon>
        <taxon>Spirochaetia</taxon>
        <taxon>Leptospirales</taxon>
        <taxon>Leptospiraceae</taxon>
        <taxon>Leptospira</taxon>
    </lineage>
</organism>
<dbReference type="PANTHER" id="PTHR30055">
    <property type="entry name" value="HTH-TYPE TRANSCRIPTIONAL REGULATOR RUTR"/>
    <property type="match status" value="1"/>
</dbReference>
<dbReference type="Gene3D" id="1.10.357.10">
    <property type="entry name" value="Tetracycline Repressor, domain 2"/>
    <property type="match status" value="1"/>
</dbReference>
<feature type="domain" description="HTH tetR-type" evidence="4">
    <location>
        <begin position="8"/>
        <end position="68"/>
    </location>
</feature>
<dbReference type="AlphaFoldDB" id="A0A2P2E2Z6"/>
<dbReference type="InterPro" id="IPR050109">
    <property type="entry name" value="HTH-type_TetR-like_transc_reg"/>
</dbReference>
<comment type="caution">
    <text evidence="5">The sequence shown here is derived from an EMBL/GenBank/DDBJ whole genome shotgun (WGS) entry which is preliminary data.</text>
</comment>
<protein>
    <submittedName>
        <fullName evidence="5">Transcriptional regulator, TetR family</fullName>
    </submittedName>
</protein>
<evidence type="ECO:0000313" key="5">
    <source>
        <dbReference type="EMBL" id="GBF51247.1"/>
    </source>
</evidence>
<dbReference type="GO" id="GO:0000976">
    <property type="term" value="F:transcription cis-regulatory region binding"/>
    <property type="evidence" value="ECO:0007669"/>
    <property type="project" value="TreeGrafter"/>
</dbReference>
<dbReference type="PROSITE" id="PS50977">
    <property type="entry name" value="HTH_TETR_2"/>
    <property type="match status" value="1"/>
</dbReference>
<dbReference type="Pfam" id="PF00440">
    <property type="entry name" value="TetR_N"/>
    <property type="match status" value="1"/>
</dbReference>
<accession>A0A2P2E2Z6</accession>
<evidence type="ECO:0000259" key="4">
    <source>
        <dbReference type="PROSITE" id="PS50977"/>
    </source>
</evidence>
<sequence length="222" mass="25425">MNKRLTYEERKLSIIQAALPLFAEKGLDGTKTRELAKAAKVTDALIYKIFPTKELLFQGVLEYTLAIKESGWNEIAENKKGFNFLASLIDLFLSECLSTNRNPDLEYAHKLVLKSLTTDGKFAKRYFTEKMSALEEIISESYEIAWKNGELEEKHMDAKRQNGWIVHHLLIAFSIFNFSSPSLSLYKVSKSKLKQDTLLFVLRGIGFKDAILHKHFGKKISK</sequence>
<gene>
    <name evidence="5" type="ORF">LPTSP4_27790</name>
</gene>
<keyword evidence="1 2" id="KW-0238">DNA-binding</keyword>
<keyword evidence="6" id="KW-1185">Reference proteome</keyword>
<dbReference type="PRINTS" id="PR00455">
    <property type="entry name" value="HTHTETR"/>
</dbReference>
<reference evidence="5 6" key="1">
    <citation type="submission" date="2018-02" db="EMBL/GenBank/DDBJ databases">
        <title>Novel Leptospira species isolated from soil and water in Japan.</title>
        <authorList>
            <person name="Nakao R."/>
            <person name="Masuzawa T."/>
        </authorList>
    </citation>
    <scope>NUCLEOTIDE SEQUENCE [LARGE SCALE GENOMIC DNA]</scope>
    <source>
        <strain evidence="5 6">YH101</strain>
    </source>
</reference>
<dbReference type="InterPro" id="IPR009057">
    <property type="entry name" value="Homeodomain-like_sf"/>
</dbReference>
<dbReference type="EMBL" id="BFBB01000008">
    <property type="protein sequence ID" value="GBF51247.1"/>
    <property type="molecule type" value="Genomic_DNA"/>
</dbReference>
<feature type="transmembrane region" description="Helical" evidence="3">
    <location>
        <begin position="164"/>
        <end position="186"/>
    </location>
</feature>
<dbReference type="SUPFAM" id="SSF46689">
    <property type="entry name" value="Homeodomain-like"/>
    <property type="match status" value="1"/>
</dbReference>
<dbReference type="RefSeq" id="WP_167837015.1">
    <property type="nucleotide sequence ID" value="NZ_BFBB01000008.1"/>
</dbReference>
<dbReference type="InterPro" id="IPR001647">
    <property type="entry name" value="HTH_TetR"/>
</dbReference>
<keyword evidence="3" id="KW-0472">Membrane</keyword>
<keyword evidence="3" id="KW-0812">Transmembrane</keyword>
<evidence type="ECO:0000256" key="3">
    <source>
        <dbReference type="SAM" id="Phobius"/>
    </source>
</evidence>
<dbReference type="GO" id="GO:0003700">
    <property type="term" value="F:DNA-binding transcription factor activity"/>
    <property type="evidence" value="ECO:0007669"/>
    <property type="project" value="TreeGrafter"/>
</dbReference>
<evidence type="ECO:0000256" key="2">
    <source>
        <dbReference type="PROSITE-ProRule" id="PRU00335"/>
    </source>
</evidence>